<keyword evidence="6" id="KW-1185">Reference proteome</keyword>
<evidence type="ECO:0000313" key="6">
    <source>
        <dbReference type="Proteomes" id="UP000756921"/>
    </source>
</evidence>
<proteinExistence type="predicted"/>
<dbReference type="PANTHER" id="PTHR37534:SF40">
    <property type="entry name" value="ZN(2)-C6 FUNGAL-TYPE DOMAIN-CONTAINING PROTEIN"/>
    <property type="match status" value="1"/>
</dbReference>
<feature type="domain" description="Zn(2)-C6 fungal-type" evidence="4">
    <location>
        <begin position="81"/>
        <end position="111"/>
    </location>
</feature>
<dbReference type="SMART" id="SM00066">
    <property type="entry name" value="GAL4"/>
    <property type="match status" value="1"/>
</dbReference>
<reference evidence="5" key="1">
    <citation type="journal article" date="2020" name="Mol. Plant Microbe Interact.">
        <title>Genome Sequence of the Biocontrol Agent Coniothyrium minitans strain Conio (IMI 134523).</title>
        <authorList>
            <person name="Patel D."/>
            <person name="Shittu T.A."/>
            <person name="Baroncelli R."/>
            <person name="Muthumeenakshi S."/>
            <person name="Osborne T.H."/>
            <person name="Janganan T.K."/>
            <person name="Sreenivasaprasad S."/>
        </authorList>
    </citation>
    <scope>NUCLEOTIDE SEQUENCE</scope>
    <source>
        <strain evidence="5">Conio</strain>
    </source>
</reference>
<evidence type="ECO:0000256" key="1">
    <source>
        <dbReference type="ARBA" id="ARBA00004123"/>
    </source>
</evidence>
<evidence type="ECO:0000256" key="2">
    <source>
        <dbReference type="ARBA" id="ARBA00023242"/>
    </source>
</evidence>
<dbReference type="InterPro" id="IPR001138">
    <property type="entry name" value="Zn2Cys6_DnaBD"/>
</dbReference>
<comment type="caution">
    <text evidence="5">The sequence shown here is derived from an EMBL/GenBank/DDBJ whole genome shotgun (WGS) entry which is preliminary data.</text>
</comment>
<dbReference type="Proteomes" id="UP000756921">
    <property type="component" value="Unassembled WGS sequence"/>
</dbReference>
<gene>
    <name evidence="5" type="ORF">PMIN01_02329</name>
</gene>
<evidence type="ECO:0000259" key="4">
    <source>
        <dbReference type="PROSITE" id="PS50048"/>
    </source>
</evidence>
<evidence type="ECO:0000313" key="5">
    <source>
        <dbReference type="EMBL" id="KAF9739695.1"/>
    </source>
</evidence>
<name>A0A9P6GR99_9PLEO</name>
<dbReference type="CDD" id="cd00067">
    <property type="entry name" value="GAL4"/>
    <property type="match status" value="1"/>
</dbReference>
<dbReference type="PROSITE" id="PS50048">
    <property type="entry name" value="ZN2_CY6_FUNGAL_2"/>
    <property type="match status" value="1"/>
</dbReference>
<organism evidence="5 6">
    <name type="scientific">Paraphaeosphaeria minitans</name>
    <dbReference type="NCBI Taxonomy" id="565426"/>
    <lineage>
        <taxon>Eukaryota</taxon>
        <taxon>Fungi</taxon>
        <taxon>Dikarya</taxon>
        <taxon>Ascomycota</taxon>
        <taxon>Pezizomycotina</taxon>
        <taxon>Dothideomycetes</taxon>
        <taxon>Pleosporomycetidae</taxon>
        <taxon>Pleosporales</taxon>
        <taxon>Massarineae</taxon>
        <taxon>Didymosphaeriaceae</taxon>
        <taxon>Paraphaeosphaeria</taxon>
    </lineage>
</organism>
<evidence type="ECO:0000256" key="3">
    <source>
        <dbReference type="SAM" id="MobiDB-lite"/>
    </source>
</evidence>
<accession>A0A9P6GR99</accession>
<protein>
    <recommendedName>
        <fullName evidence="4">Zn(2)-C6 fungal-type domain-containing protein</fullName>
    </recommendedName>
</protein>
<keyword evidence="2" id="KW-0539">Nucleus</keyword>
<dbReference type="Gene3D" id="4.10.240.10">
    <property type="entry name" value="Zn(2)-C6 fungal-type DNA-binding domain"/>
    <property type="match status" value="1"/>
</dbReference>
<dbReference type="PROSITE" id="PS00463">
    <property type="entry name" value="ZN2_CY6_FUNGAL_1"/>
    <property type="match status" value="1"/>
</dbReference>
<dbReference type="AlphaFoldDB" id="A0A9P6GR99"/>
<dbReference type="Pfam" id="PF11951">
    <property type="entry name" value="Fungal_trans_2"/>
    <property type="match status" value="1"/>
</dbReference>
<dbReference type="GO" id="GO:0045944">
    <property type="term" value="P:positive regulation of transcription by RNA polymerase II"/>
    <property type="evidence" value="ECO:0007669"/>
    <property type="project" value="TreeGrafter"/>
</dbReference>
<dbReference type="EMBL" id="WJXW01000002">
    <property type="protein sequence ID" value="KAF9739695.1"/>
    <property type="molecule type" value="Genomic_DNA"/>
</dbReference>
<comment type="subcellular location">
    <subcellularLocation>
        <location evidence="1">Nucleus</location>
    </subcellularLocation>
</comment>
<sequence>MAGAIALAIQANQHATIADQQSGHHDMQQPDALSHDMQPPDALSDQQSGDHDMQQPDALAELTPPAQAKGKSAKSTRTRTGCLTCRDRHLKCDEGSPSCQNCLKSNRECRKGMRINWIDTQVKAPPHLIPPADNWAVEFKDESRKTASEYMGGIDMYPSRGPAHAANRTFEPTTYQATYAHHHRISNYSDMASEYASQAAYAPMPTFQTPQQHQLPHSTPSDNMSAHASVNAFMTPNPEDRHLPRPDPRHLQELDVPDYLVDQEEVLFMQVFVEEVGIWMDSMDAKKHFSRQLPFHALKEPMLLNAFLASGARHLALVNKRYSQDRALKYYDKATKHLLDALQDPNRDTVLCATAAVILNVYEIMGERALQRMNHIAGARALIKECGWNARSSGIGAACFWLNVGMELLSCLHFNWQVAWEPDEWGIDMNLEPETETGREETWTHRIVYIVAKVCNFRASIPRDEESAKQSAQARYVKWLSLIELADRWNTCIPRTMHPMAYMYPGQTLSGSCFPEVWLIKRASIVARLFYHTCMCLLAQINPLQNSHSPEMHQMLTEHSHLICGISAHVKDRGVASVALRSLHIAAECLTRRDAQEEVLTIVDKIRTETGWRVGFINDELKEKWGWNNQEHLPVQAPQQQQAPTPRIQPQPRMYPMMNPLAGVDFNNAQHPYQEHYIPPNINIMQQQDLLQQHGAAQQHQQVSNNTYPYY</sequence>
<feature type="region of interest" description="Disordered" evidence="3">
    <location>
        <begin position="16"/>
        <end position="54"/>
    </location>
</feature>
<dbReference type="InterPro" id="IPR021858">
    <property type="entry name" value="Fun_TF"/>
</dbReference>
<dbReference type="OrthoDB" id="4078573at2759"/>
<dbReference type="GO" id="GO:0008270">
    <property type="term" value="F:zinc ion binding"/>
    <property type="evidence" value="ECO:0007669"/>
    <property type="project" value="InterPro"/>
</dbReference>
<dbReference type="Pfam" id="PF00172">
    <property type="entry name" value="Zn_clus"/>
    <property type="match status" value="1"/>
</dbReference>
<dbReference type="InterPro" id="IPR036864">
    <property type="entry name" value="Zn2-C6_fun-type_DNA-bd_sf"/>
</dbReference>
<dbReference type="PANTHER" id="PTHR37534">
    <property type="entry name" value="TRANSCRIPTIONAL ACTIVATOR PROTEIN UGA3"/>
    <property type="match status" value="1"/>
</dbReference>
<dbReference type="GO" id="GO:0000976">
    <property type="term" value="F:transcription cis-regulatory region binding"/>
    <property type="evidence" value="ECO:0007669"/>
    <property type="project" value="TreeGrafter"/>
</dbReference>
<dbReference type="GO" id="GO:0000981">
    <property type="term" value="F:DNA-binding transcription factor activity, RNA polymerase II-specific"/>
    <property type="evidence" value="ECO:0007669"/>
    <property type="project" value="InterPro"/>
</dbReference>
<dbReference type="SUPFAM" id="SSF57701">
    <property type="entry name" value="Zn2/Cys6 DNA-binding domain"/>
    <property type="match status" value="1"/>
</dbReference>
<dbReference type="GO" id="GO:0005634">
    <property type="term" value="C:nucleus"/>
    <property type="evidence" value="ECO:0007669"/>
    <property type="project" value="UniProtKB-SubCell"/>
</dbReference>